<dbReference type="RefSeq" id="XP_069232357.1">
    <property type="nucleotide sequence ID" value="XM_069370817.1"/>
</dbReference>
<dbReference type="InterPro" id="IPR000719">
    <property type="entry name" value="Prot_kinase_dom"/>
</dbReference>
<dbReference type="Gene3D" id="1.10.510.10">
    <property type="entry name" value="Transferase(Phosphotransferase) domain 1"/>
    <property type="match status" value="1"/>
</dbReference>
<dbReference type="InterPro" id="IPR008271">
    <property type="entry name" value="Ser/Thr_kinase_AS"/>
</dbReference>
<dbReference type="InterPro" id="IPR011009">
    <property type="entry name" value="Kinase-like_dom_sf"/>
</dbReference>
<name>A0AB34KZR4_9PEZI</name>
<protein>
    <recommendedName>
        <fullName evidence="1">Protein kinase domain-containing protein</fullName>
    </recommendedName>
</protein>
<dbReference type="AlphaFoldDB" id="A0AB34KZR4"/>
<keyword evidence="3" id="KW-1185">Reference proteome</keyword>
<evidence type="ECO:0000313" key="3">
    <source>
        <dbReference type="Proteomes" id="UP000803884"/>
    </source>
</evidence>
<sequence length="253" mass="28035">MHEPQWHLVTPLMEGGSLHALADNLARSGRNDSKDMRQLDIRYRSSFNHLLRSLGRLHAQGYCHDDVKPGNIFVDAPSDNQSSASWRLGDLGNVRQVEHPYHASSLWTHKNGQLPDCRANDALRAVKTYLQFLRQASAGLSETVVASSPFDRALVAAEEPWARLFRRARGVGNQLSVGEVLRRSEGEEGPATSAYSLAMLSQRPRVSSTRSFFLGWLETSDRAATRLLKISASEGRSRLLALTWLFGVPVGGC</sequence>
<organism evidence="2 3">
    <name type="scientific">Cladosporium halotolerans</name>
    <dbReference type="NCBI Taxonomy" id="1052096"/>
    <lineage>
        <taxon>Eukaryota</taxon>
        <taxon>Fungi</taxon>
        <taxon>Dikarya</taxon>
        <taxon>Ascomycota</taxon>
        <taxon>Pezizomycotina</taxon>
        <taxon>Dothideomycetes</taxon>
        <taxon>Dothideomycetidae</taxon>
        <taxon>Cladosporiales</taxon>
        <taxon>Cladosporiaceae</taxon>
        <taxon>Cladosporium</taxon>
    </lineage>
</organism>
<dbReference type="GO" id="GO:0004672">
    <property type="term" value="F:protein kinase activity"/>
    <property type="evidence" value="ECO:0007669"/>
    <property type="project" value="InterPro"/>
</dbReference>
<proteinExistence type="predicted"/>
<dbReference type="SUPFAM" id="SSF56112">
    <property type="entry name" value="Protein kinase-like (PK-like)"/>
    <property type="match status" value="1"/>
</dbReference>
<evidence type="ECO:0000259" key="1">
    <source>
        <dbReference type="PROSITE" id="PS50011"/>
    </source>
</evidence>
<evidence type="ECO:0000313" key="2">
    <source>
        <dbReference type="EMBL" id="KAL1589252.1"/>
    </source>
</evidence>
<gene>
    <name evidence="2" type="ORF">WHR41_02211</name>
</gene>
<dbReference type="GO" id="GO:0005524">
    <property type="term" value="F:ATP binding"/>
    <property type="evidence" value="ECO:0007669"/>
    <property type="project" value="InterPro"/>
</dbReference>
<dbReference type="PROSITE" id="PS50011">
    <property type="entry name" value="PROTEIN_KINASE_DOM"/>
    <property type="match status" value="1"/>
</dbReference>
<feature type="domain" description="Protein kinase" evidence="1">
    <location>
        <begin position="1"/>
        <end position="253"/>
    </location>
</feature>
<dbReference type="EMBL" id="JAAQHG020000005">
    <property type="protein sequence ID" value="KAL1589252.1"/>
    <property type="molecule type" value="Genomic_DNA"/>
</dbReference>
<reference evidence="2 3" key="1">
    <citation type="journal article" date="2020" name="Microbiol. Resour. Announc.">
        <title>Draft Genome Sequence of a Cladosporium Species Isolated from the Mesophotic Ascidian Didemnum maculosum.</title>
        <authorList>
            <person name="Gioti A."/>
            <person name="Siaperas R."/>
            <person name="Nikolaivits E."/>
            <person name="Le Goff G."/>
            <person name="Ouazzani J."/>
            <person name="Kotoulas G."/>
            <person name="Topakas E."/>
        </authorList>
    </citation>
    <scope>NUCLEOTIDE SEQUENCE [LARGE SCALE GENOMIC DNA]</scope>
    <source>
        <strain evidence="2 3">TM138-S3</strain>
    </source>
</reference>
<dbReference type="GeneID" id="96003655"/>
<dbReference type="Proteomes" id="UP000803884">
    <property type="component" value="Unassembled WGS sequence"/>
</dbReference>
<dbReference type="PROSITE" id="PS00108">
    <property type="entry name" value="PROTEIN_KINASE_ST"/>
    <property type="match status" value="1"/>
</dbReference>
<accession>A0AB34KZR4</accession>
<dbReference type="Pfam" id="PF00069">
    <property type="entry name" value="Pkinase"/>
    <property type="match status" value="1"/>
</dbReference>
<comment type="caution">
    <text evidence="2">The sequence shown here is derived from an EMBL/GenBank/DDBJ whole genome shotgun (WGS) entry which is preliminary data.</text>
</comment>